<reference evidence="1 2" key="1">
    <citation type="journal article" date="2016" name="Mol. Biol. Evol.">
        <title>Comparative Genomics of Early-Diverging Mushroom-Forming Fungi Provides Insights into the Origins of Lignocellulose Decay Capabilities.</title>
        <authorList>
            <person name="Nagy L.G."/>
            <person name="Riley R."/>
            <person name="Tritt A."/>
            <person name="Adam C."/>
            <person name="Daum C."/>
            <person name="Floudas D."/>
            <person name="Sun H."/>
            <person name="Yadav J.S."/>
            <person name="Pangilinan J."/>
            <person name="Larsson K.H."/>
            <person name="Matsuura K."/>
            <person name="Barry K."/>
            <person name="Labutti K."/>
            <person name="Kuo R."/>
            <person name="Ohm R.A."/>
            <person name="Bhattacharya S.S."/>
            <person name="Shirouzu T."/>
            <person name="Yoshinaga Y."/>
            <person name="Martin F.M."/>
            <person name="Grigoriev I.V."/>
            <person name="Hibbett D.S."/>
        </authorList>
    </citation>
    <scope>NUCLEOTIDE SEQUENCE [LARGE SCALE GENOMIC DNA]</scope>
    <source>
        <strain evidence="1 2">HHB9708</strain>
    </source>
</reference>
<evidence type="ECO:0000313" key="1">
    <source>
        <dbReference type="EMBL" id="KZS97458.1"/>
    </source>
</evidence>
<dbReference type="EMBL" id="KV419397">
    <property type="protein sequence ID" value="KZS97458.1"/>
    <property type="molecule type" value="Genomic_DNA"/>
</dbReference>
<organism evidence="1 2">
    <name type="scientific">Sistotremastrum niveocremeum HHB9708</name>
    <dbReference type="NCBI Taxonomy" id="1314777"/>
    <lineage>
        <taxon>Eukaryota</taxon>
        <taxon>Fungi</taxon>
        <taxon>Dikarya</taxon>
        <taxon>Basidiomycota</taxon>
        <taxon>Agaricomycotina</taxon>
        <taxon>Agaricomycetes</taxon>
        <taxon>Sistotremastrales</taxon>
        <taxon>Sistotremastraceae</taxon>
        <taxon>Sertulicium</taxon>
        <taxon>Sertulicium niveocremeum</taxon>
    </lineage>
</organism>
<proteinExistence type="predicted"/>
<evidence type="ECO:0008006" key="3">
    <source>
        <dbReference type="Google" id="ProtNLM"/>
    </source>
</evidence>
<dbReference type="Proteomes" id="UP000076722">
    <property type="component" value="Unassembled WGS sequence"/>
</dbReference>
<accession>A0A164Z1Y0</accession>
<name>A0A164Z1Y0_9AGAM</name>
<keyword evidence="2" id="KW-1185">Reference proteome</keyword>
<feature type="non-terminal residue" evidence="1">
    <location>
        <position position="315"/>
    </location>
</feature>
<protein>
    <recommendedName>
        <fullName evidence="3">HNH nuclease domain-containing protein</fullName>
    </recommendedName>
</protein>
<gene>
    <name evidence="1" type="ORF">SISNIDRAFT_547382</name>
</gene>
<evidence type="ECO:0000313" key="2">
    <source>
        <dbReference type="Proteomes" id="UP000076722"/>
    </source>
</evidence>
<dbReference type="STRING" id="1314777.A0A164Z1Y0"/>
<sequence length="315" mass="36559">MTSRVEGDKVWQCKSGSPFETDDEDCEVDPELDDYYSRRNILIFDEHDSLIAGLVQRGAFTVSNVYRWMDILYPLPEIWFFRSKVGEMIYRDQQKPFPLGSYQIVDQGSRILSPIPKSTHHIYRCFVNNHRRFTDLDDKLFRRVQRRDGRCLITGKESSTFPEQTGQFQSSFAVRIFPLVSPIEWNTPSTRELFKELADSPESFAEVLQSPINAFICNYTSSQGFNGHWFSIDVDGDHRVVQFVDCKQWRIPRDGRLLASQGDNSEPGPSDLMLQAHFHQALILWILHNPVGHKDFRTATRLALQIQNRKASLHE</sequence>
<dbReference type="AlphaFoldDB" id="A0A164Z1Y0"/>